<evidence type="ECO:0000313" key="2">
    <source>
        <dbReference type="Proteomes" id="UP000607653"/>
    </source>
</evidence>
<dbReference type="AlphaFoldDB" id="A0A822Z426"/>
<keyword evidence="2" id="KW-1185">Reference proteome</keyword>
<comment type="caution">
    <text evidence="1">The sequence shown here is derived from an EMBL/GenBank/DDBJ whole genome shotgun (WGS) entry which is preliminary data.</text>
</comment>
<protein>
    <submittedName>
        <fullName evidence="1">Uncharacterized protein</fullName>
    </submittedName>
</protein>
<evidence type="ECO:0000313" key="1">
    <source>
        <dbReference type="EMBL" id="DAD38189.1"/>
    </source>
</evidence>
<sequence length="33" mass="3891">MVGFSFSDRQKLLFRFFSAKPSKTPDLIASRRR</sequence>
<dbReference type="EMBL" id="DUZY01000004">
    <property type="protein sequence ID" value="DAD38189.1"/>
    <property type="molecule type" value="Genomic_DNA"/>
</dbReference>
<gene>
    <name evidence="1" type="ORF">HUJ06_008830</name>
</gene>
<name>A0A822Z426_NELNU</name>
<accession>A0A822Z426</accession>
<dbReference type="Proteomes" id="UP000607653">
    <property type="component" value="Unassembled WGS sequence"/>
</dbReference>
<reference evidence="1 2" key="1">
    <citation type="journal article" date="2020" name="Mol. Biol. Evol.">
        <title>Distinct Expression and Methylation Patterns for Genes with Different Fates following a Single Whole-Genome Duplication in Flowering Plants.</title>
        <authorList>
            <person name="Shi T."/>
            <person name="Rahmani R.S."/>
            <person name="Gugger P.F."/>
            <person name="Wang M."/>
            <person name="Li H."/>
            <person name="Zhang Y."/>
            <person name="Li Z."/>
            <person name="Wang Q."/>
            <person name="Van de Peer Y."/>
            <person name="Marchal K."/>
            <person name="Chen J."/>
        </authorList>
    </citation>
    <scope>NUCLEOTIDE SEQUENCE [LARGE SCALE GENOMIC DNA]</scope>
    <source>
        <tissue evidence="1">Leaf</tissue>
    </source>
</reference>
<organism evidence="1 2">
    <name type="scientific">Nelumbo nucifera</name>
    <name type="common">Sacred lotus</name>
    <dbReference type="NCBI Taxonomy" id="4432"/>
    <lineage>
        <taxon>Eukaryota</taxon>
        <taxon>Viridiplantae</taxon>
        <taxon>Streptophyta</taxon>
        <taxon>Embryophyta</taxon>
        <taxon>Tracheophyta</taxon>
        <taxon>Spermatophyta</taxon>
        <taxon>Magnoliopsida</taxon>
        <taxon>Proteales</taxon>
        <taxon>Nelumbonaceae</taxon>
        <taxon>Nelumbo</taxon>
    </lineage>
</organism>
<proteinExistence type="predicted"/>